<comment type="caution">
    <text evidence="3">The sequence shown here is derived from an EMBL/GenBank/DDBJ whole genome shotgun (WGS) entry which is preliminary data.</text>
</comment>
<feature type="compositionally biased region" description="Polar residues" evidence="1">
    <location>
        <begin position="282"/>
        <end position="305"/>
    </location>
</feature>
<feature type="region of interest" description="Disordered" evidence="1">
    <location>
        <begin position="539"/>
        <end position="573"/>
    </location>
</feature>
<feature type="compositionally biased region" description="Polar residues" evidence="1">
    <location>
        <begin position="564"/>
        <end position="573"/>
    </location>
</feature>
<dbReference type="AlphaFoldDB" id="A0A553PF32"/>
<protein>
    <submittedName>
        <fullName evidence="3">Uncharacterized protein</fullName>
    </submittedName>
</protein>
<keyword evidence="2" id="KW-1133">Transmembrane helix</keyword>
<keyword evidence="2" id="KW-0472">Membrane</keyword>
<organism evidence="3 4">
    <name type="scientific">Tigriopus californicus</name>
    <name type="common">Marine copepod</name>
    <dbReference type="NCBI Taxonomy" id="6832"/>
    <lineage>
        <taxon>Eukaryota</taxon>
        <taxon>Metazoa</taxon>
        <taxon>Ecdysozoa</taxon>
        <taxon>Arthropoda</taxon>
        <taxon>Crustacea</taxon>
        <taxon>Multicrustacea</taxon>
        <taxon>Hexanauplia</taxon>
        <taxon>Copepoda</taxon>
        <taxon>Harpacticoida</taxon>
        <taxon>Harpacticidae</taxon>
        <taxon>Tigriopus</taxon>
    </lineage>
</organism>
<gene>
    <name evidence="3" type="ORF">TCAL_07310</name>
</gene>
<accession>A0A553PF32</accession>
<keyword evidence="4" id="KW-1185">Reference proteome</keyword>
<reference evidence="3 4" key="1">
    <citation type="journal article" date="2018" name="Nat. Ecol. Evol.">
        <title>Genomic signatures of mitonuclear coevolution across populations of Tigriopus californicus.</title>
        <authorList>
            <person name="Barreto F.S."/>
            <person name="Watson E.T."/>
            <person name="Lima T.G."/>
            <person name="Willett C.S."/>
            <person name="Edmands S."/>
            <person name="Li W."/>
            <person name="Burton R.S."/>
        </authorList>
    </citation>
    <scope>NUCLEOTIDE SEQUENCE [LARGE SCALE GENOMIC DNA]</scope>
    <source>
        <strain evidence="3 4">San Diego</strain>
    </source>
</reference>
<name>A0A553PF32_TIGCA</name>
<feature type="region of interest" description="Disordered" evidence="1">
    <location>
        <begin position="186"/>
        <end position="222"/>
    </location>
</feature>
<dbReference type="EMBL" id="VCGU01000004">
    <property type="protein sequence ID" value="TRY76297.1"/>
    <property type="molecule type" value="Genomic_DNA"/>
</dbReference>
<feature type="region of interest" description="Disordered" evidence="1">
    <location>
        <begin position="323"/>
        <end position="343"/>
    </location>
</feature>
<proteinExistence type="predicted"/>
<dbReference type="Proteomes" id="UP000318571">
    <property type="component" value="Chromosome 5"/>
</dbReference>
<sequence>MGSYGCICKLIKSRFVGVTPVRQLLLTDNQMHHGENTGCETEIVMDQMMRTHLIIGAFLCACLLITRVNARAQMVMMGSFMEPRMNPDDPTPAEVLMVSMSPQQREMFRHNEETRKKYMSIMKSGQRDRARQLTAQEMFLKYEYEQSSLNLGGEPVIRGNRQLFPSDGVPESKQYISVPKYKSKMSPVLSSRKPFQGKSVSETPLAEPAPESQNQAQLIKPQVKLNTETNMSIQKDQKRLHQLEFQKGGQEHEPKAIPNQPSLESKNRDQSPLAIFYRDPSQDSTSDSELVSNQGGTQDQGGQESITIDLITSQVTTNINPIEEVENVGHIPQTQGENKEESEVYYKDAEGEEEPVYYYKDFPQSSSGSVEAKDFKNSLGPNSNQASLDSNSQFVITTKSAGEVKLSDQLLAEDPNNILKNLDLSPPDPFVFQPVDLTGPNKKIKKVRKIRVDKNGNRIEVDPNTPQKTNLNGNLVESLTSDNQLNVFEFEFQGNEDDTGVIQTIEIEGPVDYEFNYVVDLINSGFFTQEEAQALGGNTEGNFQVQDGGKTQEVDYNAAGPESSAMQASGPNR</sequence>
<feature type="region of interest" description="Disordered" evidence="1">
    <location>
        <begin position="247"/>
        <end position="305"/>
    </location>
</feature>
<keyword evidence="2" id="KW-0812">Transmembrane</keyword>
<evidence type="ECO:0000313" key="3">
    <source>
        <dbReference type="EMBL" id="TRY76297.1"/>
    </source>
</evidence>
<evidence type="ECO:0000313" key="4">
    <source>
        <dbReference type="Proteomes" id="UP000318571"/>
    </source>
</evidence>
<evidence type="ECO:0000256" key="1">
    <source>
        <dbReference type="SAM" id="MobiDB-lite"/>
    </source>
</evidence>
<feature type="transmembrane region" description="Helical" evidence="2">
    <location>
        <begin position="52"/>
        <end position="70"/>
    </location>
</feature>
<evidence type="ECO:0000256" key="2">
    <source>
        <dbReference type="SAM" id="Phobius"/>
    </source>
</evidence>